<evidence type="ECO:0000256" key="4">
    <source>
        <dbReference type="SAM" id="MobiDB-lite"/>
    </source>
</evidence>
<evidence type="ECO:0000256" key="5">
    <source>
        <dbReference type="SAM" id="Phobius"/>
    </source>
</evidence>
<dbReference type="PANTHER" id="PTHR46158:SF11">
    <property type="entry name" value="ZINC FINGER PROTEIN"/>
    <property type="match status" value="1"/>
</dbReference>
<reference evidence="8" key="1">
    <citation type="journal article" date="2019" name="Gigascience">
        <title>De novo genome assembly of the endangered Acer yangbiense, a plant species with extremely small populations endemic to Yunnan Province, China.</title>
        <authorList>
            <person name="Yang J."/>
            <person name="Wariss H.M."/>
            <person name="Tao L."/>
            <person name="Zhang R."/>
            <person name="Yun Q."/>
            <person name="Hollingsworth P."/>
            <person name="Dao Z."/>
            <person name="Luo G."/>
            <person name="Guo H."/>
            <person name="Ma Y."/>
            <person name="Sun W."/>
        </authorList>
    </citation>
    <scope>NUCLEOTIDE SEQUENCE [LARGE SCALE GENOMIC DNA]</scope>
    <source>
        <strain evidence="8">cv. Malutang</strain>
    </source>
</reference>
<dbReference type="EMBL" id="VAHF01000001">
    <property type="protein sequence ID" value="TXG71812.1"/>
    <property type="molecule type" value="Genomic_DNA"/>
</dbReference>
<evidence type="ECO:0000256" key="2">
    <source>
        <dbReference type="ARBA" id="ARBA00022771"/>
    </source>
</evidence>
<dbReference type="OrthoDB" id="435038at2759"/>
<proteinExistence type="predicted"/>
<feature type="compositionally biased region" description="Basic and acidic residues" evidence="4">
    <location>
        <begin position="32"/>
        <end position="43"/>
    </location>
</feature>
<keyword evidence="3" id="KW-0862">Zinc</keyword>
<dbReference type="Proteomes" id="UP000323000">
    <property type="component" value="Chromosome 1"/>
</dbReference>
<feature type="compositionally biased region" description="Low complexity" evidence="4">
    <location>
        <begin position="66"/>
        <end position="76"/>
    </location>
</feature>
<feature type="transmembrane region" description="Helical" evidence="5">
    <location>
        <begin position="304"/>
        <end position="323"/>
    </location>
</feature>
<accession>A0A5C7ITR7</accession>
<comment type="caution">
    <text evidence="7">The sequence shown here is derived from an EMBL/GenBank/DDBJ whole genome shotgun (WGS) entry which is preliminary data.</text>
</comment>
<protein>
    <recommendedName>
        <fullName evidence="6">RING-CH-type domain-containing protein</fullName>
    </recommendedName>
</protein>
<dbReference type="PROSITE" id="PS51292">
    <property type="entry name" value="ZF_RING_CH"/>
    <property type="match status" value="1"/>
</dbReference>
<evidence type="ECO:0000313" key="7">
    <source>
        <dbReference type="EMBL" id="TXG71812.1"/>
    </source>
</evidence>
<keyword evidence="5" id="KW-0812">Transmembrane</keyword>
<name>A0A5C7ITR7_9ROSI</name>
<feature type="transmembrane region" description="Helical" evidence="5">
    <location>
        <begin position="335"/>
        <end position="357"/>
    </location>
</feature>
<feature type="domain" description="RING-CH-type" evidence="6">
    <location>
        <begin position="212"/>
        <end position="273"/>
    </location>
</feature>
<dbReference type="Pfam" id="PF12906">
    <property type="entry name" value="RINGv"/>
    <property type="match status" value="1"/>
</dbReference>
<dbReference type="SUPFAM" id="SSF57850">
    <property type="entry name" value="RING/U-box"/>
    <property type="match status" value="1"/>
</dbReference>
<keyword evidence="8" id="KW-1185">Reference proteome</keyword>
<dbReference type="GO" id="GO:0008270">
    <property type="term" value="F:zinc ion binding"/>
    <property type="evidence" value="ECO:0007669"/>
    <property type="project" value="UniProtKB-KW"/>
</dbReference>
<gene>
    <name evidence="7" type="ORF">EZV62_000391</name>
</gene>
<feature type="transmembrane region" description="Helical" evidence="5">
    <location>
        <begin position="389"/>
        <end position="412"/>
    </location>
</feature>
<evidence type="ECO:0000259" key="6">
    <source>
        <dbReference type="PROSITE" id="PS51292"/>
    </source>
</evidence>
<evidence type="ECO:0000256" key="1">
    <source>
        <dbReference type="ARBA" id="ARBA00022723"/>
    </source>
</evidence>
<keyword evidence="5" id="KW-1133">Transmembrane helix</keyword>
<evidence type="ECO:0000313" key="8">
    <source>
        <dbReference type="Proteomes" id="UP000323000"/>
    </source>
</evidence>
<dbReference type="InterPro" id="IPR011016">
    <property type="entry name" value="Znf_RING-CH"/>
</dbReference>
<keyword evidence="2" id="KW-0863">Zinc-finger</keyword>
<dbReference type="Gene3D" id="3.30.40.10">
    <property type="entry name" value="Zinc/RING finger domain, C3HC4 (zinc finger)"/>
    <property type="match status" value="1"/>
</dbReference>
<feature type="region of interest" description="Disordered" evidence="4">
    <location>
        <begin position="1"/>
        <end position="76"/>
    </location>
</feature>
<dbReference type="CDD" id="cd16495">
    <property type="entry name" value="RING_CH-C4HC3_MARCH"/>
    <property type="match status" value="1"/>
</dbReference>
<organism evidence="7 8">
    <name type="scientific">Acer yangbiense</name>
    <dbReference type="NCBI Taxonomy" id="1000413"/>
    <lineage>
        <taxon>Eukaryota</taxon>
        <taxon>Viridiplantae</taxon>
        <taxon>Streptophyta</taxon>
        <taxon>Embryophyta</taxon>
        <taxon>Tracheophyta</taxon>
        <taxon>Spermatophyta</taxon>
        <taxon>Magnoliopsida</taxon>
        <taxon>eudicotyledons</taxon>
        <taxon>Gunneridae</taxon>
        <taxon>Pentapetalae</taxon>
        <taxon>rosids</taxon>
        <taxon>malvids</taxon>
        <taxon>Sapindales</taxon>
        <taxon>Sapindaceae</taxon>
        <taxon>Hippocastanoideae</taxon>
        <taxon>Acereae</taxon>
        <taxon>Acer</taxon>
    </lineage>
</organism>
<dbReference type="InterPro" id="IPR013083">
    <property type="entry name" value="Znf_RING/FYVE/PHD"/>
</dbReference>
<dbReference type="AlphaFoldDB" id="A0A5C7ITR7"/>
<keyword evidence="1" id="KW-0479">Metal-binding</keyword>
<feature type="transmembrane region" description="Helical" evidence="5">
    <location>
        <begin position="363"/>
        <end position="382"/>
    </location>
</feature>
<evidence type="ECO:0000256" key="3">
    <source>
        <dbReference type="ARBA" id="ARBA00022833"/>
    </source>
</evidence>
<keyword evidence="5" id="KW-0472">Membrane</keyword>
<dbReference type="PANTHER" id="PTHR46158">
    <property type="entry name" value="OS02G0165000 PROTEIN"/>
    <property type="match status" value="1"/>
</dbReference>
<sequence>MQSTQAAATDGAVGVSSNQVDIQIEDQLNEEFPNREPSGRRLDLSLQIPPKPLGFGSSRNGKVLQSQGSYKGSSPSPGGFFRGLSFKKKSAVSTSERSSLLSTDSQPAPESPNIANVSTAFSWQRCLSLPVRPASKLLSPSVSTPASARMSSEQDKLNKAATRAAVSRSLSVPGRNVVIVRSISLPTHKEDAPTDTSDDQIVPAPTEVNDEEIDEEEAVCRICLDVCEEGNTLKMECSCKGALRLVHEECAIKWFSTKGNRNCEVCGKEVQNLPVTLLRVASSAQRDTRQDHSQQNLNSQTISAWQDFVVLVLISTICYFFFLEQLLIHDMKTQAIIIAAPFAFTFGLLSSTFAVILAIREYIWTYAALEFALVAIIVHLFYTMLHVKAIFAILLSAVLGFGTAMSLNSLYIHYFAWRVTVAQNPSSPV</sequence>
<dbReference type="SMART" id="SM00744">
    <property type="entry name" value="RINGv"/>
    <property type="match status" value="1"/>
</dbReference>